<evidence type="ECO:0000256" key="13">
    <source>
        <dbReference type="SAM" id="Phobius"/>
    </source>
</evidence>
<accession>A0A346RHW6</accession>
<evidence type="ECO:0000313" key="14">
    <source>
        <dbReference type="EMBL" id="AXS65663.1"/>
    </source>
</evidence>
<keyword evidence="7 12" id="KW-0375">Hydrogen ion transport</keyword>
<evidence type="ECO:0000256" key="3">
    <source>
        <dbReference type="ARBA" id="ARBA00011291"/>
    </source>
</evidence>
<name>A0A346RHW6_9CUCU</name>
<evidence type="ECO:0000256" key="1">
    <source>
        <dbReference type="ARBA" id="ARBA00004304"/>
    </source>
</evidence>
<keyword evidence="5 12" id="KW-0138">CF(0)</keyword>
<organism evidence="14">
    <name type="scientific">Cucujoidea sp. 41 KM-2017</name>
    <dbReference type="NCBI Taxonomy" id="2219380"/>
    <lineage>
        <taxon>Eukaryota</taxon>
        <taxon>Metazoa</taxon>
        <taxon>Ecdysozoa</taxon>
        <taxon>Arthropoda</taxon>
        <taxon>Hexapoda</taxon>
        <taxon>Insecta</taxon>
        <taxon>Pterygota</taxon>
        <taxon>Neoptera</taxon>
        <taxon>Endopterygota</taxon>
        <taxon>Coleoptera</taxon>
        <taxon>Polyphaga</taxon>
        <taxon>Cucujiformia</taxon>
    </lineage>
</organism>
<keyword evidence="4 12" id="KW-0813">Transport</keyword>
<keyword evidence="11 13" id="KW-0472">Membrane</keyword>
<gene>
    <name evidence="14" type="primary">atp8</name>
</gene>
<comment type="subcellular location">
    <subcellularLocation>
        <location evidence="1 12">Mitochondrion membrane</location>
        <topology evidence="1 12">Single-pass membrane protein</topology>
    </subcellularLocation>
</comment>
<evidence type="ECO:0000256" key="6">
    <source>
        <dbReference type="ARBA" id="ARBA00022692"/>
    </source>
</evidence>
<dbReference type="GO" id="GO:0015986">
    <property type="term" value="P:proton motive force-driven ATP synthesis"/>
    <property type="evidence" value="ECO:0007669"/>
    <property type="project" value="InterPro"/>
</dbReference>
<comment type="subunit">
    <text evidence="3">F-type ATPases have 2 components, CF(1) - the catalytic core - and CF(0) - the membrane proton channel.</text>
</comment>
<sequence length="51" mass="6309">MPQMAPMNWVILFVYFIMVFMMVNVMVYFSFLYQPKQAQQNKSPLKINWKW</sequence>
<reference evidence="14" key="1">
    <citation type="journal article" date="2018" name="J. ISSAAS">
        <title>The contribution of mitochondrial metagenomics to large-scale data mining and phylogenetic analysis of Coleoptera.</title>
        <authorList>
            <person name="Miller K."/>
            <person name="Linard B."/>
            <person name="Motyka M."/>
            <person name="Bocek M."/>
            <person name="Vogler A.P."/>
        </authorList>
    </citation>
    <scope>NUCLEOTIDE SEQUENCE</scope>
</reference>
<evidence type="ECO:0000256" key="9">
    <source>
        <dbReference type="ARBA" id="ARBA00023065"/>
    </source>
</evidence>
<proteinExistence type="inferred from homology"/>
<evidence type="ECO:0000256" key="10">
    <source>
        <dbReference type="ARBA" id="ARBA00023128"/>
    </source>
</evidence>
<keyword evidence="8 13" id="KW-1133">Transmembrane helix</keyword>
<evidence type="ECO:0000256" key="8">
    <source>
        <dbReference type="ARBA" id="ARBA00022989"/>
    </source>
</evidence>
<evidence type="ECO:0000256" key="12">
    <source>
        <dbReference type="RuleBase" id="RU003661"/>
    </source>
</evidence>
<dbReference type="EMBL" id="MG193427">
    <property type="protein sequence ID" value="AXS65663.1"/>
    <property type="molecule type" value="Genomic_DNA"/>
</dbReference>
<evidence type="ECO:0000256" key="7">
    <source>
        <dbReference type="ARBA" id="ARBA00022781"/>
    </source>
</evidence>
<dbReference type="AlphaFoldDB" id="A0A346RHW6"/>
<comment type="similarity">
    <text evidence="2 12">Belongs to the ATPase protein 8 family.</text>
</comment>
<geneLocation type="mitochondrion" evidence="14"/>
<dbReference type="GO" id="GO:0031966">
    <property type="term" value="C:mitochondrial membrane"/>
    <property type="evidence" value="ECO:0007669"/>
    <property type="project" value="UniProtKB-SubCell"/>
</dbReference>
<keyword evidence="10 12" id="KW-0496">Mitochondrion</keyword>
<keyword evidence="6 12" id="KW-0812">Transmembrane</keyword>
<dbReference type="GO" id="GO:0015078">
    <property type="term" value="F:proton transmembrane transporter activity"/>
    <property type="evidence" value="ECO:0007669"/>
    <property type="project" value="InterPro"/>
</dbReference>
<evidence type="ECO:0000256" key="4">
    <source>
        <dbReference type="ARBA" id="ARBA00022448"/>
    </source>
</evidence>
<protein>
    <recommendedName>
        <fullName evidence="12">ATP synthase complex subunit 8</fullName>
    </recommendedName>
</protein>
<feature type="transmembrane region" description="Helical" evidence="13">
    <location>
        <begin position="12"/>
        <end position="33"/>
    </location>
</feature>
<evidence type="ECO:0000256" key="5">
    <source>
        <dbReference type="ARBA" id="ARBA00022547"/>
    </source>
</evidence>
<dbReference type="InterPro" id="IPR001421">
    <property type="entry name" value="ATP8_metazoa"/>
</dbReference>
<dbReference type="GO" id="GO:0045259">
    <property type="term" value="C:proton-transporting ATP synthase complex"/>
    <property type="evidence" value="ECO:0007669"/>
    <property type="project" value="UniProtKB-KW"/>
</dbReference>
<dbReference type="Pfam" id="PF00895">
    <property type="entry name" value="ATP-synt_8"/>
    <property type="match status" value="1"/>
</dbReference>
<evidence type="ECO:0000256" key="11">
    <source>
        <dbReference type="ARBA" id="ARBA00023136"/>
    </source>
</evidence>
<evidence type="ECO:0000256" key="2">
    <source>
        <dbReference type="ARBA" id="ARBA00008892"/>
    </source>
</evidence>
<keyword evidence="9 12" id="KW-0406">Ion transport</keyword>